<dbReference type="Proteomes" id="UP000001933">
    <property type="component" value="Chromosome"/>
</dbReference>
<organism evidence="1 2">
    <name type="scientific">Syntrophus aciditrophicus (strain SB)</name>
    <dbReference type="NCBI Taxonomy" id="56780"/>
    <lineage>
        <taxon>Bacteria</taxon>
        <taxon>Pseudomonadati</taxon>
        <taxon>Thermodesulfobacteriota</taxon>
        <taxon>Syntrophia</taxon>
        <taxon>Syntrophales</taxon>
        <taxon>Syntrophaceae</taxon>
        <taxon>Syntrophus</taxon>
    </lineage>
</organism>
<dbReference type="InParanoid" id="Q2LQX5"/>
<proteinExistence type="predicted"/>
<dbReference type="HOGENOM" id="CLU_2686486_0_0_7"/>
<name>Q2LQX5_SYNAS</name>
<evidence type="ECO:0000313" key="2">
    <source>
        <dbReference type="Proteomes" id="UP000001933"/>
    </source>
</evidence>
<dbReference type="EMBL" id="CP000252">
    <property type="protein sequence ID" value="ABC76484.1"/>
    <property type="molecule type" value="Genomic_DNA"/>
</dbReference>
<gene>
    <name evidence="1" type="ORF">SYN_03395</name>
</gene>
<reference evidence="1 2" key="1">
    <citation type="journal article" date="2007" name="Proc. Natl. Acad. Sci. U.S.A.">
        <title>The genome of Syntrophus aciditrophicus: life at the thermodynamic limit of microbial growth.</title>
        <authorList>
            <person name="McInerney M.J."/>
            <person name="Rohlin L."/>
            <person name="Mouttaki H."/>
            <person name="Kim U."/>
            <person name="Krupp R.S."/>
            <person name="Rios-Hernandez L."/>
            <person name="Sieber J."/>
            <person name="Struchtemeyer C.G."/>
            <person name="Bhattacharyya A."/>
            <person name="Campbell J.W."/>
            <person name="Gunsalus R.P."/>
        </authorList>
    </citation>
    <scope>NUCLEOTIDE SEQUENCE [LARGE SCALE GENOMIC DNA]</scope>
    <source>
        <strain evidence="1 2">SB</strain>
    </source>
</reference>
<evidence type="ECO:0000313" key="1">
    <source>
        <dbReference type="EMBL" id="ABC76484.1"/>
    </source>
</evidence>
<sequence length="74" mass="8285">MLNAQTLSRNPFVNQVNSVWATSKVHPQNCPCRNPFVNQVNSVTNALNKLNAIRSACRNPFVNQVNSVNTEAFR</sequence>
<accession>Q2LQX5</accession>
<protein>
    <submittedName>
        <fullName evidence="1">Hypothetical cytosolic protein</fullName>
    </submittedName>
</protein>
<dbReference type="KEGG" id="sat:SYN_03395"/>
<dbReference type="AlphaFoldDB" id="Q2LQX5"/>
<keyword evidence="2" id="KW-1185">Reference proteome</keyword>